<reference evidence="3" key="1">
    <citation type="submission" date="2020-11" db="EMBL/GenBank/DDBJ databases">
        <title>Chlorella ohadii genome sequencing and assembly.</title>
        <authorList>
            <person name="Murik O."/>
            <person name="Treves H."/>
            <person name="Kedem I."/>
            <person name="Shotland Y."/>
            <person name="Kaplan A."/>
        </authorList>
    </citation>
    <scope>NUCLEOTIDE SEQUENCE</scope>
    <source>
        <strain evidence="3">1</strain>
    </source>
</reference>
<comment type="caution">
    <text evidence="3">The sequence shown here is derived from an EMBL/GenBank/DDBJ whole genome shotgun (WGS) entry which is preliminary data.</text>
</comment>
<dbReference type="InterPro" id="IPR041698">
    <property type="entry name" value="Methyltransf_25"/>
</dbReference>
<gene>
    <name evidence="3" type="ORF">COHA_007187</name>
</gene>
<evidence type="ECO:0000313" key="3">
    <source>
        <dbReference type="EMBL" id="KAI7839045.1"/>
    </source>
</evidence>
<dbReference type="Pfam" id="PF13649">
    <property type="entry name" value="Methyltransf_25"/>
    <property type="match status" value="1"/>
</dbReference>
<accession>A0AAD5H3P2</accession>
<evidence type="ECO:0000259" key="2">
    <source>
        <dbReference type="Pfam" id="PF13649"/>
    </source>
</evidence>
<keyword evidence="4" id="KW-1185">Reference proteome</keyword>
<dbReference type="EMBL" id="JADXDR010000108">
    <property type="protein sequence ID" value="KAI7839045.1"/>
    <property type="molecule type" value="Genomic_DNA"/>
</dbReference>
<organism evidence="3 4">
    <name type="scientific">Chlorella ohadii</name>
    <dbReference type="NCBI Taxonomy" id="2649997"/>
    <lineage>
        <taxon>Eukaryota</taxon>
        <taxon>Viridiplantae</taxon>
        <taxon>Chlorophyta</taxon>
        <taxon>core chlorophytes</taxon>
        <taxon>Trebouxiophyceae</taxon>
        <taxon>Chlorellales</taxon>
        <taxon>Chlorellaceae</taxon>
        <taxon>Chlorella clade</taxon>
        <taxon>Chlorella</taxon>
    </lineage>
</organism>
<sequence>MPGFAQFYDAMVAQLPPEYEAGADVERVCWPLLQELAAAATPAGSSPAGGSTQHDSIAGQAPGSSNSAAQLSVLDMCTGSGRVALALAARWAAWTGASPGTRLSIVGVDHSSEMLAAAQAAAAERSTHSSVQLSWQLGDMAAPQPPVPPGTCSLAILTAGSFHHLLTSADQAAALRSLAACLRQPPAPSFLVLNLLDPGHLAAHAGQELLAGPYRRMCLAAAREAAPDGGMIWRHRFRLQRYASEVAAAAVEAAGLLWEREEGWALREVAPEDLERLAAAAGLQLVRRRARWSDGWGGAAPACAVADGRVFVFAPGPAAA</sequence>
<protein>
    <recommendedName>
        <fullName evidence="2">Methyltransferase domain-containing protein</fullName>
    </recommendedName>
</protein>
<feature type="domain" description="Methyltransferase" evidence="2">
    <location>
        <begin position="73"/>
        <end position="183"/>
    </location>
</feature>
<proteinExistence type="predicted"/>
<dbReference type="AlphaFoldDB" id="A0AAD5H3P2"/>
<feature type="region of interest" description="Disordered" evidence="1">
    <location>
        <begin position="41"/>
        <end position="63"/>
    </location>
</feature>
<dbReference type="SUPFAM" id="SSF53335">
    <property type="entry name" value="S-adenosyl-L-methionine-dependent methyltransferases"/>
    <property type="match status" value="1"/>
</dbReference>
<feature type="compositionally biased region" description="Low complexity" evidence="1">
    <location>
        <begin position="41"/>
        <end position="52"/>
    </location>
</feature>
<evidence type="ECO:0000256" key="1">
    <source>
        <dbReference type="SAM" id="MobiDB-lite"/>
    </source>
</evidence>
<dbReference type="Gene3D" id="3.40.50.150">
    <property type="entry name" value="Vaccinia Virus protein VP39"/>
    <property type="match status" value="1"/>
</dbReference>
<dbReference type="InterPro" id="IPR029063">
    <property type="entry name" value="SAM-dependent_MTases_sf"/>
</dbReference>
<dbReference type="Proteomes" id="UP001205105">
    <property type="component" value="Unassembled WGS sequence"/>
</dbReference>
<name>A0AAD5H3P2_9CHLO</name>
<evidence type="ECO:0000313" key="4">
    <source>
        <dbReference type="Proteomes" id="UP001205105"/>
    </source>
</evidence>